<dbReference type="Gene3D" id="1.10.287.470">
    <property type="entry name" value="Helix hairpin bin"/>
    <property type="match status" value="1"/>
</dbReference>
<dbReference type="SUPFAM" id="SSF111369">
    <property type="entry name" value="HlyD-like secretion proteins"/>
    <property type="match status" value="1"/>
</dbReference>
<organism evidence="6 7">
    <name type="scientific">Pseudidiomarina taiwanensis</name>
    <dbReference type="NCBI Taxonomy" id="337250"/>
    <lineage>
        <taxon>Bacteria</taxon>
        <taxon>Pseudomonadati</taxon>
        <taxon>Pseudomonadota</taxon>
        <taxon>Gammaproteobacteria</taxon>
        <taxon>Alteromonadales</taxon>
        <taxon>Idiomarinaceae</taxon>
        <taxon>Pseudidiomarina</taxon>
    </lineage>
</organism>
<feature type="domain" description="Multidrug resistance protein MdtA-like barrel-sandwich hybrid" evidence="3">
    <location>
        <begin position="67"/>
        <end position="188"/>
    </location>
</feature>
<dbReference type="InterPro" id="IPR058625">
    <property type="entry name" value="MdtA-like_BSH"/>
</dbReference>
<keyword evidence="2" id="KW-0175">Coiled coil</keyword>
<dbReference type="InterPro" id="IPR058792">
    <property type="entry name" value="Beta-barrel_RND_2"/>
</dbReference>
<evidence type="ECO:0000256" key="1">
    <source>
        <dbReference type="ARBA" id="ARBA00009477"/>
    </source>
</evidence>
<dbReference type="Gene3D" id="2.40.420.20">
    <property type="match status" value="1"/>
</dbReference>
<evidence type="ECO:0000259" key="3">
    <source>
        <dbReference type="Pfam" id="PF25917"/>
    </source>
</evidence>
<dbReference type="Pfam" id="PF25989">
    <property type="entry name" value="YknX_C"/>
    <property type="match status" value="1"/>
</dbReference>
<keyword evidence="7" id="KW-1185">Reference proteome</keyword>
<accession>A0A432ZHT0</accession>
<dbReference type="Pfam" id="PF25954">
    <property type="entry name" value="Beta-barrel_RND_2"/>
    <property type="match status" value="1"/>
</dbReference>
<name>A0A432ZHT0_9GAMM</name>
<gene>
    <name evidence="6" type="ORF">CWI83_07885</name>
</gene>
<dbReference type="NCBIfam" id="TIGR01730">
    <property type="entry name" value="RND_mfp"/>
    <property type="match status" value="1"/>
</dbReference>
<dbReference type="PANTHER" id="PTHR30469">
    <property type="entry name" value="MULTIDRUG RESISTANCE PROTEIN MDTA"/>
    <property type="match status" value="1"/>
</dbReference>
<feature type="domain" description="CusB-like beta-barrel" evidence="4">
    <location>
        <begin position="199"/>
        <end position="270"/>
    </location>
</feature>
<evidence type="ECO:0000256" key="2">
    <source>
        <dbReference type="SAM" id="Coils"/>
    </source>
</evidence>
<evidence type="ECO:0000259" key="4">
    <source>
        <dbReference type="Pfam" id="PF25954"/>
    </source>
</evidence>
<sequence length="349" mass="38696">MRKFMNPVSIFLVVFSAAALYLWFLYQPAGQAERPQMAVPVAAEQVQLREYRDIIEALGTAKANESIVVTAQAQDVVTAIHFDDGDTVAANQLLLELDTREERARVEELEFRLEEAQRQAQRLRNLRSQNAASQQQLEAQEVVVKETLASLEVAQTQLAEKQIRAPFAGQLGIRDVSVGSLVSPGQQITTLDDLNPIKLDFNVPELQFASLQVGQQISATSGAYPGEVFTGMIRSIDSRIDPATRSILVRATINNDDQRIRPGMLLKVTLLRSVEQTMILPEQAIVPIEDRHYVYRVKADNTVEQVQVVTGRRKPGLVEIISGIEVGDTIVTDGIVRMRDGIAVNVREG</sequence>
<dbReference type="PANTHER" id="PTHR30469:SF16">
    <property type="entry name" value="HAE1 FAMILY EFFLUX PUMP MFP COMPONENT"/>
    <property type="match status" value="1"/>
</dbReference>
<protein>
    <submittedName>
        <fullName evidence="6">Efflux transporter periplasmic adaptor subunit</fullName>
    </submittedName>
</protein>
<dbReference type="PROSITE" id="PS00430">
    <property type="entry name" value="TONB_DEPENDENT_REC_1"/>
    <property type="match status" value="1"/>
</dbReference>
<dbReference type="RefSeq" id="WP_126827840.1">
    <property type="nucleotide sequence ID" value="NZ_PIQG01000003.1"/>
</dbReference>
<feature type="domain" description="YknX-like C-terminal permuted SH3-like" evidence="5">
    <location>
        <begin position="280"/>
        <end position="346"/>
    </location>
</feature>
<dbReference type="GO" id="GO:0015562">
    <property type="term" value="F:efflux transmembrane transporter activity"/>
    <property type="evidence" value="ECO:0007669"/>
    <property type="project" value="TreeGrafter"/>
</dbReference>
<evidence type="ECO:0000313" key="6">
    <source>
        <dbReference type="EMBL" id="RUO76832.1"/>
    </source>
</evidence>
<feature type="coiled-coil region" evidence="2">
    <location>
        <begin position="99"/>
        <end position="143"/>
    </location>
</feature>
<comment type="caution">
    <text evidence="6">The sequence shown here is derived from an EMBL/GenBank/DDBJ whole genome shotgun (WGS) entry which is preliminary data.</text>
</comment>
<dbReference type="AlphaFoldDB" id="A0A432ZHT0"/>
<proteinExistence type="inferred from homology"/>
<dbReference type="Gene3D" id="2.40.30.170">
    <property type="match status" value="1"/>
</dbReference>
<dbReference type="EMBL" id="PIQG01000003">
    <property type="protein sequence ID" value="RUO76832.1"/>
    <property type="molecule type" value="Genomic_DNA"/>
</dbReference>
<dbReference type="InterPro" id="IPR058637">
    <property type="entry name" value="YknX-like_C"/>
</dbReference>
<evidence type="ECO:0000313" key="7">
    <source>
        <dbReference type="Proteomes" id="UP000288279"/>
    </source>
</evidence>
<comment type="similarity">
    <text evidence="1">Belongs to the membrane fusion protein (MFP) (TC 8.A.1) family.</text>
</comment>
<dbReference type="Proteomes" id="UP000288279">
    <property type="component" value="Unassembled WGS sequence"/>
</dbReference>
<dbReference type="InterPro" id="IPR006143">
    <property type="entry name" value="RND_pump_MFP"/>
</dbReference>
<dbReference type="Gene3D" id="2.40.50.100">
    <property type="match status" value="1"/>
</dbReference>
<dbReference type="OrthoDB" id="9806939at2"/>
<dbReference type="FunFam" id="2.40.30.170:FF:000010">
    <property type="entry name" value="Efflux RND transporter periplasmic adaptor subunit"/>
    <property type="match status" value="1"/>
</dbReference>
<dbReference type="InterPro" id="IPR010916">
    <property type="entry name" value="TonB_box_CS"/>
</dbReference>
<evidence type="ECO:0000259" key="5">
    <source>
        <dbReference type="Pfam" id="PF25989"/>
    </source>
</evidence>
<dbReference type="Pfam" id="PF25917">
    <property type="entry name" value="BSH_RND"/>
    <property type="match status" value="1"/>
</dbReference>
<reference evidence="6 7" key="1">
    <citation type="journal article" date="2011" name="Front. Microbiol.">
        <title>Genomic signatures of strain selection and enhancement in Bacillus atrophaeus var. globigii, a historical biowarfare simulant.</title>
        <authorList>
            <person name="Gibbons H.S."/>
            <person name="Broomall S.M."/>
            <person name="McNew L.A."/>
            <person name="Daligault H."/>
            <person name="Chapman C."/>
            <person name="Bruce D."/>
            <person name="Karavis M."/>
            <person name="Krepps M."/>
            <person name="McGregor P.A."/>
            <person name="Hong C."/>
            <person name="Park K.H."/>
            <person name="Akmal A."/>
            <person name="Feldman A."/>
            <person name="Lin J.S."/>
            <person name="Chang W.E."/>
            <person name="Higgs B.W."/>
            <person name="Demirev P."/>
            <person name="Lindquist J."/>
            <person name="Liem A."/>
            <person name="Fochler E."/>
            <person name="Read T.D."/>
            <person name="Tapia R."/>
            <person name="Johnson S."/>
            <person name="Bishop-Lilly K.A."/>
            <person name="Detter C."/>
            <person name="Han C."/>
            <person name="Sozhamannan S."/>
            <person name="Rosenzweig C.N."/>
            <person name="Skowronski E.W."/>
        </authorList>
    </citation>
    <scope>NUCLEOTIDE SEQUENCE [LARGE SCALE GENOMIC DNA]</scope>
    <source>
        <strain evidence="6 7">PIT1</strain>
    </source>
</reference>
<dbReference type="GO" id="GO:1990281">
    <property type="term" value="C:efflux pump complex"/>
    <property type="evidence" value="ECO:0007669"/>
    <property type="project" value="TreeGrafter"/>
</dbReference>